<keyword evidence="1" id="KW-0472">Membrane</keyword>
<dbReference type="RefSeq" id="WP_104475424.1">
    <property type="nucleotide sequence ID" value="NZ_MPZN01000027.1"/>
</dbReference>
<name>A0ABX5AUX3_9MICO</name>
<evidence type="ECO:0000256" key="1">
    <source>
        <dbReference type="SAM" id="Phobius"/>
    </source>
</evidence>
<sequence>MADVEVKYETTTATTVRGMEARSIEKAKQDGWEFVSQTELPLLRTQLSFRRVKPKVNWTPFLILGGVVVVLASIITVMSIVTGGDDEAASVPGAPTATAEAEAEAEVKSEPAAEVSVYEGPAYELITAEDPIAEGGLKQYWVLTDKLDYSNPGFKEQVKLIITDVTRAAKTTDIIVQIVTDAEIIEAESYSTFESYSATHDADHMKNVLFPKQATDWVAWYAGGYDYDEVALTGADDTYTIDWLPLGYEGHEKWKPLAEG</sequence>
<dbReference type="Proteomes" id="UP000237755">
    <property type="component" value="Unassembled WGS sequence"/>
</dbReference>
<proteinExistence type="predicted"/>
<comment type="caution">
    <text evidence="2">The sequence shown here is derived from an EMBL/GenBank/DDBJ whole genome shotgun (WGS) entry which is preliminary data.</text>
</comment>
<reference evidence="2 3" key="1">
    <citation type="journal article" date="2008" name="Int. J. Syst. Evol. Microbiol.">
        <title>Leifsonia pindariensis sp. nov., isolated from the Pindari glacier of the Indian Himalayas, and emended description of the genus Leifsonia.</title>
        <authorList>
            <person name="Reddy G.S."/>
            <person name="Prabagaran S.R."/>
            <person name="Shivaji S."/>
        </authorList>
    </citation>
    <scope>NUCLEOTIDE SEQUENCE [LARGE SCALE GENOMIC DNA]</scope>
    <source>
        <strain evidence="2 3">PON 10</strain>
    </source>
</reference>
<evidence type="ECO:0000313" key="2">
    <source>
        <dbReference type="EMBL" id="PPL18751.1"/>
    </source>
</evidence>
<keyword evidence="1" id="KW-1133">Transmembrane helix</keyword>
<feature type="transmembrane region" description="Helical" evidence="1">
    <location>
        <begin position="58"/>
        <end position="81"/>
    </location>
</feature>
<evidence type="ECO:0008006" key="4">
    <source>
        <dbReference type="Google" id="ProtNLM"/>
    </source>
</evidence>
<accession>A0ABX5AUX3</accession>
<keyword evidence="3" id="KW-1185">Reference proteome</keyword>
<gene>
    <name evidence="2" type="ORF">GY24_09570</name>
</gene>
<protein>
    <recommendedName>
        <fullName evidence="4">DUF4177 domain-containing protein</fullName>
    </recommendedName>
</protein>
<keyword evidence="1" id="KW-0812">Transmembrane</keyword>
<dbReference type="EMBL" id="MPZN01000027">
    <property type="protein sequence ID" value="PPL18751.1"/>
    <property type="molecule type" value="Genomic_DNA"/>
</dbReference>
<evidence type="ECO:0000313" key="3">
    <source>
        <dbReference type="Proteomes" id="UP000237755"/>
    </source>
</evidence>
<organism evidence="2 3">
    <name type="scientific">Microterricola pindariensis</name>
    <dbReference type="NCBI Taxonomy" id="478010"/>
    <lineage>
        <taxon>Bacteria</taxon>
        <taxon>Bacillati</taxon>
        <taxon>Actinomycetota</taxon>
        <taxon>Actinomycetes</taxon>
        <taxon>Micrococcales</taxon>
        <taxon>Microbacteriaceae</taxon>
        <taxon>Microterricola</taxon>
    </lineage>
</organism>